<accession>A0ABY8XFM7</accession>
<dbReference type="Pfam" id="PF09990">
    <property type="entry name" value="DUF2231"/>
    <property type="match status" value="1"/>
</dbReference>
<keyword evidence="1" id="KW-0472">Membrane</keyword>
<keyword evidence="1" id="KW-0812">Transmembrane</keyword>
<dbReference type="InterPro" id="IPR019251">
    <property type="entry name" value="DUF2231_TM"/>
</dbReference>
<gene>
    <name evidence="3" type="ORF">QP939_36990</name>
</gene>
<organism evidence="3 4">
    <name type="scientific">Amycolatopsis nalaikhensis</name>
    <dbReference type="NCBI Taxonomy" id="715472"/>
    <lineage>
        <taxon>Bacteria</taxon>
        <taxon>Bacillati</taxon>
        <taxon>Actinomycetota</taxon>
        <taxon>Actinomycetes</taxon>
        <taxon>Pseudonocardiales</taxon>
        <taxon>Pseudonocardiaceae</taxon>
        <taxon>Amycolatopsis</taxon>
    </lineage>
</organism>
<name>A0ABY8XFM7_9PSEU</name>
<dbReference type="EMBL" id="CP127173">
    <property type="protein sequence ID" value="WIV54415.1"/>
    <property type="molecule type" value="Genomic_DNA"/>
</dbReference>
<evidence type="ECO:0000259" key="2">
    <source>
        <dbReference type="Pfam" id="PF09990"/>
    </source>
</evidence>
<keyword evidence="1" id="KW-1133">Transmembrane helix</keyword>
<keyword evidence="4" id="KW-1185">Reference proteome</keyword>
<protein>
    <submittedName>
        <fullName evidence="3">DUF2231 domain-containing protein</fullName>
    </submittedName>
</protein>
<evidence type="ECO:0000256" key="1">
    <source>
        <dbReference type="SAM" id="Phobius"/>
    </source>
</evidence>
<feature type="transmembrane region" description="Helical" evidence="1">
    <location>
        <begin position="151"/>
        <end position="171"/>
    </location>
</feature>
<reference evidence="3 4" key="1">
    <citation type="submission" date="2023-06" db="EMBL/GenBank/DDBJ databases">
        <authorList>
            <person name="Oyuntsetseg B."/>
            <person name="Kim S.B."/>
        </authorList>
    </citation>
    <scope>NUCLEOTIDE SEQUENCE [LARGE SCALE GENOMIC DNA]</scope>
    <source>
        <strain evidence="3 4">2-2</strain>
    </source>
</reference>
<sequence length="187" mass="19159">MTDNPDNGVVAVPHRLLAAVERARILDAPAEAVAKPLRRLFGGRAGRSLRGRELGHPLHPLAVTLPIGAWLCSSLLDFTPGTESAARRLVAIGLLATPAAALLGAADYSGLDVRQRRVGLTHAAGNALAAVVFAQSYRARGLGLTGAGKTLNLFGLLLLSASGALGGHLAYAQGGGVGRWQPGSAPR</sequence>
<evidence type="ECO:0000313" key="3">
    <source>
        <dbReference type="EMBL" id="WIV54415.1"/>
    </source>
</evidence>
<evidence type="ECO:0000313" key="4">
    <source>
        <dbReference type="Proteomes" id="UP001227101"/>
    </source>
</evidence>
<dbReference type="RefSeq" id="WP_285451044.1">
    <property type="nucleotide sequence ID" value="NZ_CP127173.1"/>
</dbReference>
<feature type="transmembrane region" description="Helical" evidence="1">
    <location>
        <begin position="88"/>
        <end position="106"/>
    </location>
</feature>
<feature type="transmembrane region" description="Helical" evidence="1">
    <location>
        <begin position="118"/>
        <end position="139"/>
    </location>
</feature>
<dbReference type="Proteomes" id="UP001227101">
    <property type="component" value="Chromosome"/>
</dbReference>
<proteinExistence type="predicted"/>
<feature type="domain" description="DUF2231" evidence="2">
    <location>
        <begin position="55"/>
        <end position="177"/>
    </location>
</feature>